<evidence type="ECO:0000256" key="1">
    <source>
        <dbReference type="SAM" id="Phobius"/>
    </source>
</evidence>
<organism evidence="2 3">
    <name type="scientific">Fictibacillus marinisediminis</name>
    <dbReference type="NCBI Taxonomy" id="2878389"/>
    <lineage>
        <taxon>Bacteria</taxon>
        <taxon>Bacillati</taxon>
        <taxon>Bacillota</taxon>
        <taxon>Bacilli</taxon>
        <taxon>Bacillales</taxon>
        <taxon>Fictibacillaceae</taxon>
        <taxon>Fictibacillus</taxon>
    </lineage>
</organism>
<sequence>MIDVEFPENKLELLPAVFIFIIFVILAWMTVKFLKQLHTKELKKAEAAEVRMKEFELQNKH</sequence>
<keyword evidence="3" id="KW-1185">Reference proteome</keyword>
<keyword evidence="1" id="KW-0472">Membrane</keyword>
<dbReference type="EMBL" id="JAIWJX010000002">
    <property type="protein sequence ID" value="MCK6257465.1"/>
    <property type="molecule type" value="Genomic_DNA"/>
</dbReference>
<reference evidence="2" key="1">
    <citation type="submission" date="2021-09" db="EMBL/GenBank/DDBJ databases">
        <title>Genome analysis of Fictibacillus sp. KIGAM418 isolated from marine sediment.</title>
        <authorList>
            <person name="Seo M.-J."/>
            <person name="Cho E.-S."/>
            <person name="Hwang C.Y."/>
        </authorList>
    </citation>
    <scope>NUCLEOTIDE SEQUENCE</scope>
    <source>
        <strain evidence="2">KIGAM418</strain>
    </source>
</reference>
<dbReference type="RefSeq" id="WP_248252957.1">
    <property type="nucleotide sequence ID" value="NZ_JAIWJX010000002.1"/>
</dbReference>
<evidence type="ECO:0000313" key="2">
    <source>
        <dbReference type="EMBL" id="MCK6257465.1"/>
    </source>
</evidence>
<keyword evidence="1" id="KW-0812">Transmembrane</keyword>
<gene>
    <name evidence="2" type="ORF">LCY76_12780</name>
</gene>
<feature type="transmembrane region" description="Helical" evidence="1">
    <location>
        <begin position="13"/>
        <end position="34"/>
    </location>
</feature>
<dbReference type="AlphaFoldDB" id="A0A9X1XCU6"/>
<comment type="caution">
    <text evidence="2">The sequence shown here is derived from an EMBL/GenBank/DDBJ whole genome shotgun (WGS) entry which is preliminary data.</text>
</comment>
<dbReference type="Proteomes" id="UP001139011">
    <property type="component" value="Unassembled WGS sequence"/>
</dbReference>
<accession>A0A9X1XCU6</accession>
<keyword evidence="1" id="KW-1133">Transmembrane helix</keyword>
<proteinExistence type="predicted"/>
<name>A0A9X1XCU6_9BACL</name>
<protein>
    <submittedName>
        <fullName evidence="2">Uncharacterized protein</fullName>
    </submittedName>
</protein>
<evidence type="ECO:0000313" key="3">
    <source>
        <dbReference type="Proteomes" id="UP001139011"/>
    </source>
</evidence>